<accession>A0A2T0WI77</accession>
<evidence type="ECO:0000256" key="5">
    <source>
        <dbReference type="ARBA" id="ARBA00022605"/>
    </source>
</evidence>
<dbReference type="Gene3D" id="3.30.70.360">
    <property type="match status" value="1"/>
</dbReference>
<dbReference type="NCBIfam" id="TIGR01892">
    <property type="entry name" value="AcOrn-deacetyl"/>
    <property type="match status" value="1"/>
</dbReference>
<keyword evidence="9" id="KW-0170">Cobalt</keyword>
<dbReference type="PANTHER" id="PTHR43808">
    <property type="entry name" value="ACETYLORNITHINE DEACETYLASE"/>
    <property type="match status" value="1"/>
</dbReference>
<feature type="domain" description="Peptidase M20 dimerisation" evidence="10">
    <location>
        <begin position="147"/>
        <end position="257"/>
    </location>
</feature>
<protein>
    <submittedName>
        <fullName evidence="11">Acetylornithine deacetylase</fullName>
    </submittedName>
</protein>
<keyword evidence="7" id="KW-0378">Hydrolase</keyword>
<dbReference type="InterPro" id="IPR002933">
    <property type="entry name" value="Peptidase_M20"/>
</dbReference>
<comment type="similarity">
    <text evidence="2">Belongs to the peptidase M20A family. ArgE subfamily.</text>
</comment>
<comment type="cofactor">
    <cofactor evidence="1">
        <name>Zn(2+)</name>
        <dbReference type="ChEBI" id="CHEBI:29105"/>
    </cofactor>
</comment>
<evidence type="ECO:0000256" key="7">
    <source>
        <dbReference type="ARBA" id="ARBA00022801"/>
    </source>
</evidence>
<keyword evidence="3" id="KW-0963">Cytoplasm</keyword>
<organism evidence="11 12">
    <name type="scientific">Donghicola tyrosinivorans</name>
    <dbReference type="NCBI Taxonomy" id="1652492"/>
    <lineage>
        <taxon>Bacteria</taxon>
        <taxon>Pseudomonadati</taxon>
        <taxon>Pseudomonadota</taxon>
        <taxon>Alphaproteobacteria</taxon>
        <taxon>Rhodobacterales</taxon>
        <taxon>Roseobacteraceae</taxon>
        <taxon>Donghicola</taxon>
    </lineage>
</organism>
<dbReference type="InterPro" id="IPR011650">
    <property type="entry name" value="Peptidase_M20_dimer"/>
</dbReference>
<dbReference type="InterPro" id="IPR050072">
    <property type="entry name" value="Peptidase_M20A"/>
</dbReference>
<dbReference type="EMBL" id="PVTQ01000012">
    <property type="protein sequence ID" value="PRY86409.1"/>
    <property type="molecule type" value="Genomic_DNA"/>
</dbReference>
<name>A0A2T0WI77_9RHOB</name>
<dbReference type="InterPro" id="IPR001261">
    <property type="entry name" value="ArgE/DapE_CS"/>
</dbReference>
<evidence type="ECO:0000256" key="9">
    <source>
        <dbReference type="ARBA" id="ARBA00023285"/>
    </source>
</evidence>
<dbReference type="SUPFAM" id="SSF55031">
    <property type="entry name" value="Bacterial exopeptidase dimerisation domain"/>
    <property type="match status" value="1"/>
</dbReference>
<keyword evidence="4" id="KW-0055">Arginine biosynthesis</keyword>
<evidence type="ECO:0000256" key="8">
    <source>
        <dbReference type="ARBA" id="ARBA00022833"/>
    </source>
</evidence>
<dbReference type="Gene3D" id="3.40.630.10">
    <property type="entry name" value="Zn peptidases"/>
    <property type="match status" value="1"/>
</dbReference>
<evidence type="ECO:0000256" key="6">
    <source>
        <dbReference type="ARBA" id="ARBA00022723"/>
    </source>
</evidence>
<keyword evidence="8" id="KW-0862">Zinc</keyword>
<evidence type="ECO:0000313" key="12">
    <source>
        <dbReference type="Proteomes" id="UP000238392"/>
    </source>
</evidence>
<reference evidence="11 12" key="1">
    <citation type="submission" date="2018-03" db="EMBL/GenBank/DDBJ databases">
        <title>Genomic Encyclopedia of Archaeal and Bacterial Type Strains, Phase II (KMG-II): from individual species to whole genera.</title>
        <authorList>
            <person name="Goeker M."/>
        </authorList>
    </citation>
    <scope>NUCLEOTIDE SEQUENCE [LARGE SCALE GENOMIC DNA]</scope>
    <source>
        <strain evidence="11 12">DSM 100212</strain>
    </source>
</reference>
<dbReference type="GO" id="GO:0046872">
    <property type="term" value="F:metal ion binding"/>
    <property type="evidence" value="ECO:0007669"/>
    <property type="project" value="UniProtKB-KW"/>
</dbReference>
<proteinExistence type="inferred from homology"/>
<evidence type="ECO:0000256" key="1">
    <source>
        <dbReference type="ARBA" id="ARBA00001947"/>
    </source>
</evidence>
<evidence type="ECO:0000259" key="10">
    <source>
        <dbReference type="Pfam" id="PF07687"/>
    </source>
</evidence>
<evidence type="ECO:0000313" key="11">
    <source>
        <dbReference type="EMBL" id="PRY86409.1"/>
    </source>
</evidence>
<evidence type="ECO:0000256" key="3">
    <source>
        <dbReference type="ARBA" id="ARBA00022490"/>
    </source>
</evidence>
<sequence>MMAYLEESLTKVGARVTLQHDATGKKANLWASLGPEVDGGVILSGHSDVVPVEDQDWTTDPFTLVEKDGLLYGRGTCDMKGFIAACIALAPDFAKLDLKRPIHFAFTYDEETACLGAQALVKMLAKSPVKPAIALIGEPTEMRVIEGHKGCCEYTTRFTGLEGHGSNPNAGVNAVEYAVLYVSKLLELREGLKSRAPEGSRFDPPWTTINIGGLHGGVAHNVIVGKAEVDWEFRPVQATDYDYVTTEITRYATQELLPKMQAIHPEAAIHTETLGEVAGLEPMEINAARDLLAELTGANSADVVSFGTEAGLFQSIGIDAVVCGPGSIAQAHKPDEFVAKDQLAACIKILEGVAHRLTQ</sequence>
<dbReference type="CDD" id="cd03894">
    <property type="entry name" value="M20_ArgE"/>
    <property type="match status" value="1"/>
</dbReference>
<keyword evidence="12" id="KW-1185">Reference proteome</keyword>
<dbReference type="GO" id="GO:0008777">
    <property type="term" value="F:acetylornithine deacetylase activity"/>
    <property type="evidence" value="ECO:0007669"/>
    <property type="project" value="TreeGrafter"/>
</dbReference>
<evidence type="ECO:0000256" key="4">
    <source>
        <dbReference type="ARBA" id="ARBA00022571"/>
    </source>
</evidence>
<dbReference type="Proteomes" id="UP000238392">
    <property type="component" value="Unassembled WGS sequence"/>
</dbReference>
<dbReference type="PANTHER" id="PTHR43808:SF31">
    <property type="entry name" value="N-ACETYL-L-CITRULLINE DEACETYLASE"/>
    <property type="match status" value="1"/>
</dbReference>
<dbReference type="PROSITE" id="PS00759">
    <property type="entry name" value="ARGE_DAPE_CPG2_2"/>
    <property type="match status" value="1"/>
</dbReference>
<dbReference type="Pfam" id="PF01546">
    <property type="entry name" value="Peptidase_M20"/>
    <property type="match status" value="1"/>
</dbReference>
<keyword evidence="6" id="KW-0479">Metal-binding</keyword>
<dbReference type="GO" id="GO:0006526">
    <property type="term" value="P:L-arginine biosynthetic process"/>
    <property type="evidence" value="ECO:0007669"/>
    <property type="project" value="UniProtKB-KW"/>
</dbReference>
<gene>
    <name evidence="11" type="ORF">CLV74_11248</name>
</gene>
<dbReference type="AlphaFoldDB" id="A0A2T0WI77"/>
<dbReference type="SUPFAM" id="SSF53187">
    <property type="entry name" value="Zn-dependent exopeptidases"/>
    <property type="match status" value="1"/>
</dbReference>
<dbReference type="NCBIfam" id="NF005710">
    <property type="entry name" value="PRK07522.1"/>
    <property type="match status" value="1"/>
</dbReference>
<dbReference type="InterPro" id="IPR010169">
    <property type="entry name" value="AcOrn-deacetyl"/>
</dbReference>
<evidence type="ECO:0000256" key="2">
    <source>
        <dbReference type="ARBA" id="ARBA00005691"/>
    </source>
</evidence>
<dbReference type="InterPro" id="IPR036264">
    <property type="entry name" value="Bact_exopeptidase_dim_dom"/>
</dbReference>
<dbReference type="Pfam" id="PF07687">
    <property type="entry name" value="M20_dimer"/>
    <property type="match status" value="1"/>
</dbReference>
<comment type="caution">
    <text evidence="11">The sequence shown here is derived from an EMBL/GenBank/DDBJ whole genome shotgun (WGS) entry which is preliminary data.</text>
</comment>
<keyword evidence="5" id="KW-0028">Amino-acid biosynthesis</keyword>